<dbReference type="PROSITE" id="PS51257">
    <property type="entry name" value="PROKAR_LIPOPROTEIN"/>
    <property type="match status" value="1"/>
</dbReference>
<keyword evidence="2 4" id="KW-0732">Signal</keyword>
<dbReference type="GO" id="GO:0120010">
    <property type="term" value="P:intermembrane phospholipid transfer"/>
    <property type="evidence" value="ECO:0007669"/>
    <property type="project" value="TreeGrafter"/>
</dbReference>
<dbReference type="eggNOG" id="COG2853">
    <property type="taxonomic scope" value="Bacteria"/>
</dbReference>
<dbReference type="RefSeq" id="WP_002690713.1">
    <property type="nucleotide sequence ID" value="NZ_JH600070.1"/>
</dbReference>
<dbReference type="PANTHER" id="PTHR30035">
    <property type="entry name" value="LIPOPROTEIN VACJ-RELATED"/>
    <property type="match status" value="1"/>
</dbReference>
<accession>I3CIP6</accession>
<feature type="region of interest" description="Disordered" evidence="3">
    <location>
        <begin position="232"/>
        <end position="267"/>
    </location>
</feature>
<evidence type="ECO:0000256" key="1">
    <source>
        <dbReference type="ARBA" id="ARBA00010634"/>
    </source>
</evidence>
<evidence type="ECO:0000256" key="3">
    <source>
        <dbReference type="SAM" id="MobiDB-lite"/>
    </source>
</evidence>
<dbReference type="InterPro" id="IPR007428">
    <property type="entry name" value="MlaA"/>
</dbReference>
<dbReference type="Proteomes" id="UP000005744">
    <property type="component" value="Unassembled WGS sequence"/>
</dbReference>
<evidence type="ECO:0000256" key="2">
    <source>
        <dbReference type="ARBA" id="ARBA00022729"/>
    </source>
</evidence>
<dbReference type="PRINTS" id="PR01805">
    <property type="entry name" value="VACJLIPOPROT"/>
</dbReference>
<dbReference type="Pfam" id="PF04333">
    <property type="entry name" value="MlaA"/>
    <property type="match status" value="1"/>
</dbReference>
<evidence type="ECO:0000256" key="4">
    <source>
        <dbReference type="SAM" id="SignalP"/>
    </source>
</evidence>
<name>I3CIP6_9GAMM</name>
<keyword evidence="5" id="KW-0449">Lipoprotein</keyword>
<keyword evidence="6" id="KW-1185">Reference proteome</keyword>
<dbReference type="EMBL" id="JH600070">
    <property type="protein sequence ID" value="EIJ43489.1"/>
    <property type="molecule type" value="Genomic_DNA"/>
</dbReference>
<dbReference type="GO" id="GO:0016020">
    <property type="term" value="C:membrane"/>
    <property type="evidence" value="ECO:0007669"/>
    <property type="project" value="InterPro"/>
</dbReference>
<protein>
    <submittedName>
        <fullName evidence="5">Surface lipoprotein</fullName>
    </submittedName>
</protein>
<dbReference type="STRING" id="395493.BegalDRAFT_2647"/>
<feature type="compositionally biased region" description="Basic and acidic residues" evidence="3">
    <location>
        <begin position="232"/>
        <end position="241"/>
    </location>
</feature>
<evidence type="ECO:0000313" key="6">
    <source>
        <dbReference type="Proteomes" id="UP000005744"/>
    </source>
</evidence>
<evidence type="ECO:0000313" key="5">
    <source>
        <dbReference type="EMBL" id="EIJ43489.1"/>
    </source>
</evidence>
<dbReference type="AlphaFoldDB" id="I3CIP6"/>
<feature type="signal peptide" evidence="4">
    <location>
        <begin position="1"/>
        <end position="29"/>
    </location>
</feature>
<comment type="similarity">
    <text evidence="1">Belongs to the MlaA family.</text>
</comment>
<sequence length="267" mass="29395">MLTAHIRPLSCLITFAAVSSLSGCATVTADNVDPYEPINRKIYAFNEAIDDAVLRPVAMTYKEITPRPINEGVSNIFSNVGDVVVVVNDLLQFKGKQAASDSMRLLFNSTIGIFGILDVGTAFGFPKHYEDFGQTLGYWGVGSGSYIVLPFFGPSSTRDTVGWAGDLALDPRWYIGEGERTRNFIAVTNVVSAVDKRADLIGVEKVLDQGALDQYTYVRNAYLQRREFLVYDGNPPKKESSEELDDLFSDIEDNKDKPKASTQPATK</sequence>
<proteinExistence type="inferred from homology"/>
<organism evidence="5 6">
    <name type="scientific">Beggiatoa alba B18LD</name>
    <dbReference type="NCBI Taxonomy" id="395493"/>
    <lineage>
        <taxon>Bacteria</taxon>
        <taxon>Pseudomonadati</taxon>
        <taxon>Pseudomonadota</taxon>
        <taxon>Gammaproteobacteria</taxon>
        <taxon>Thiotrichales</taxon>
        <taxon>Thiotrichaceae</taxon>
        <taxon>Beggiatoa</taxon>
    </lineage>
</organism>
<dbReference type="HOGENOM" id="CLU_059326_3_1_6"/>
<gene>
    <name evidence="5" type="ORF">BegalDRAFT_2647</name>
</gene>
<feature type="chain" id="PRO_5003669275" evidence="4">
    <location>
        <begin position="30"/>
        <end position="267"/>
    </location>
</feature>
<feature type="compositionally biased region" description="Acidic residues" evidence="3">
    <location>
        <begin position="242"/>
        <end position="251"/>
    </location>
</feature>
<dbReference type="OrthoDB" id="9785326at2"/>
<dbReference type="PANTHER" id="PTHR30035:SF3">
    <property type="entry name" value="INTERMEMBRANE PHOSPHOLIPID TRANSPORT SYSTEM LIPOPROTEIN MLAA"/>
    <property type="match status" value="1"/>
</dbReference>
<reference evidence="5 6" key="1">
    <citation type="submission" date="2011-11" db="EMBL/GenBank/DDBJ databases">
        <title>Improved High-Quality Draft sequence of Beggiatoa alba B18lD.</title>
        <authorList>
            <consortium name="US DOE Joint Genome Institute"/>
            <person name="Lucas S."/>
            <person name="Han J."/>
            <person name="Lapidus A."/>
            <person name="Cheng J.-F."/>
            <person name="Goodwin L."/>
            <person name="Pitluck S."/>
            <person name="Peters L."/>
            <person name="Mikhailova N."/>
            <person name="Held B."/>
            <person name="Detter J.C."/>
            <person name="Han C."/>
            <person name="Tapia R."/>
            <person name="Land M."/>
            <person name="Hauser L."/>
            <person name="Kyrpides N."/>
            <person name="Ivanova N."/>
            <person name="Pagani I."/>
            <person name="Samuel K."/>
            <person name="Teske A."/>
            <person name="Mueller J."/>
            <person name="Woyke T."/>
        </authorList>
    </citation>
    <scope>NUCLEOTIDE SEQUENCE [LARGE SCALE GENOMIC DNA]</scope>
    <source>
        <strain evidence="5 6">B18LD</strain>
    </source>
</reference>